<evidence type="ECO:0000256" key="5">
    <source>
        <dbReference type="SAM" id="SignalP"/>
    </source>
</evidence>
<dbReference type="EMBL" id="LODL01000035">
    <property type="protein sequence ID" value="KXB29838.1"/>
    <property type="molecule type" value="Genomic_DNA"/>
</dbReference>
<comment type="caution">
    <text evidence="7">The sequence shown here is derived from an EMBL/GenBank/DDBJ whole genome shotgun (WGS) entry which is preliminary data.</text>
</comment>
<evidence type="ECO:0000256" key="2">
    <source>
        <dbReference type="ARBA" id="ARBA00022448"/>
    </source>
</evidence>
<organism evidence="7 8">
    <name type="scientific">Dechloromonas denitrificans</name>
    <dbReference type="NCBI Taxonomy" id="281362"/>
    <lineage>
        <taxon>Bacteria</taxon>
        <taxon>Pseudomonadati</taxon>
        <taxon>Pseudomonadota</taxon>
        <taxon>Betaproteobacteria</taxon>
        <taxon>Rhodocyclales</taxon>
        <taxon>Azonexaceae</taxon>
        <taxon>Dechloromonas</taxon>
    </lineage>
</organism>
<gene>
    <name evidence="7" type="ORF">AT959_18140</name>
</gene>
<accession>A0A133XFV8</accession>
<dbReference type="RefSeq" id="WP_066886248.1">
    <property type="nucleotide sequence ID" value="NZ_LODL01000035.1"/>
</dbReference>
<keyword evidence="8" id="KW-1185">Reference proteome</keyword>
<dbReference type="CDD" id="cd06326">
    <property type="entry name" value="PBP1_ABC_ligand_binding-like"/>
    <property type="match status" value="1"/>
</dbReference>
<dbReference type="GO" id="GO:0006865">
    <property type="term" value="P:amino acid transport"/>
    <property type="evidence" value="ECO:0007669"/>
    <property type="project" value="UniProtKB-KW"/>
</dbReference>
<dbReference type="PRINTS" id="PR00337">
    <property type="entry name" value="LEUILEVALBP"/>
</dbReference>
<dbReference type="InterPro" id="IPR000709">
    <property type="entry name" value="Leu_Ile_Val-bd"/>
</dbReference>
<dbReference type="Gene3D" id="3.40.50.2300">
    <property type="match status" value="2"/>
</dbReference>
<evidence type="ECO:0000256" key="4">
    <source>
        <dbReference type="ARBA" id="ARBA00022970"/>
    </source>
</evidence>
<protein>
    <recommendedName>
        <fullName evidence="6">Leucine-binding protein domain-containing protein</fullName>
    </recommendedName>
</protein>
<dbReference type="SUPFAM" id="SSF53822">
    <property type="entry name" value="Periplasmic binding protein-like I"/>
    <property type="match status" value="1"/>
</dbReference>
<dbReference type="PANTHER" id="PTHR47235:SF1">
    <property type="entry name" value="BLR6548 PROTEIN"/>
    <property type="match status" value="1"/>
</dbReference>
<dbReference type="STRING" id="281362.AT959_18140"/>
<feature type="chain" id="PRO_5007459650" description="Leucine-binding protein domain-containing protein" evidence="5">
    <location>
        <begin position="24"/>
        <end position="382"/>
    </location>
</feature>
<dbReference type="Pfam" id="PF13458">
    <property type="entry name" value="Peripla_BP_6"/>
    <property type="match status" value="1"/>
</dbReference>
<feature type="domain" description="Leucine-binding protein" evidence="6">
    <location>
        <begin position="36"/>
        <end position="359"/>
    </location>
</feature>
<evidence type="ECO:0000256" key="1">
    <source>
        <dbReference type="ARBA" id="ARBA00010062"/>
    </source>
</evidence>
<evidence type="ECO:0000313" key="8">
    <source>
        <dbReference type="Proteomes" id="UP000070186"/>
    </source>
</evidence>
<comment type="similarity">
    <text evidence="1">Belongs to the leucine-binding protein family.</text>
</comment>
<dbReference type="InterPro" id="IPR028082">
    <property type="entry name" value="Peripla_BP_I"/>
</dbReference>
<evidence type="ECO:0000259" key="6">
    <source>
        <dbReference type="Pfam" id="PF13458"/>
    </source>
</evidence>
<keyword evidence="2" id="KW-0813">Transport</keyword>
<evidence type="ECO:0000313" key="7">
    <source>
        <dbReference type="EMBL" id="KXB29838.1"/>
    </source>
</evidence>
<keyword evidence="4" id="KW-0029">Amino-acid transport</keyword>
<dbReference type="InterPro" id="IPR028081">
    <property type="entry name" value="Leu-bd"/>
</dbReference>
<reference evidence="7 8" key="1">
    <citation type="submission" date="2015-12" db="EMBL/GenBank/DDBJ databases">
        <title>Nitrous oxide reduction kinetics distinguish bacteria harboring typical versus atypical NosZ.</title>
        <authorList>
            <person name="Yoon S."/>
            <person name="Nissen S."/>
            <person name="Park D."/>
            <person name="Sanford R.A."/>
            <person name="Loeffler F.E."/>
        </authorList>
    </citation>
    <scope>NUCLEOTIDE SEQUENCE [LARGE SCALE GENOMIC DNA]</scope>
    <source>
        <strain evidence="7 8">ATCC BAA-841</strain>
    </source>
</reference>
<name>A0A133XFV8_9RHOO</name>
<dbReference type="Proteomes" id="UP000070186">
    <property type="component" value="Unassembled WGS sequence"/>
</dbReference>
<dbReference type="PANTHER" id="PTHR47235">
    <property type="entry name" value="BLR6548 PROTEIN"/>
    <property type="match status" value="1"/>
</dbReference>
<evidence type="ECO:0000256" key="3">
    <source>
        <dbReference type="ARBA" id="ARBA00022729"/>
    </source>
</evidence>
<dbReference type="AlphaFoldDB" id="A0A133XFV8"/>
<feature type="signal peptide" evidence="5">
    <location>
        <begin position="1"/>
        <end position="23"/>
    </location>
</feature>
<keyword evidence="3 5" id="KW-0732">Signal</keyword>
<proteinExistence type="inferred from homology"/>
<sequence>MKKAIFRWLAGLGLLAGALAASATQSVPGVTPNAIVLGQSVVLSGPMAEVGRQYAKGVALAIAESNRKGGIHGRQLDLQTLDDAYDPQRAESNTRQLIEERQVFALFGYAGTGATIAGQALAEKVGVPLIAPLTGSDALREKPAANLFFLRASYGDEMDRIVEHQATLGINRIALVYQDDPFGRAARRSFEEAMHRQRLAPVAIASVDPQAIDVAPALAEIGRSQPMAIVLGTTGKVSAVLLKGLGQGGQRPSIFGLSVLSPALLRSELKSGVGGIVMSQVVPSPWNTKYAIVRQYRAALAASANPADIHHALIEGYIAGRVLIEGLRRAGKEPTRAGLVSALGGLHKFDLGDFIVDYGNRRHAGSSLVELSILRHDGSFAN</sequence>